<organism evidence="2 3">
    <name type="scientific">Rhizobium etli bv. mimosae str. IE4771</name>
    <dbReference type="NCBI Taxonomy" id="1432050"/>
    <lineage>
        <taxon>Bacteria</taxon>
        <taxon>Pseudomonadati</taxon>
        <taxon>Pseudomonadota</taxon>
        <taxon>Alphaproteobacteria</taxon>
        <taxon>Hyphomicrobiales</taxon>
        <taxon>Rhizobiaceae</taxon>
        <taxon>Rhizobium/Agrobacterium group</taxon>
        <taxon>Rhizobium</taxon>
    </lineage>
</organism>
<protein>
    <submittedName>
        <fullName evidence="2">Uncharacterized protein</fullName>
    </submittedName>
</protein>
<dbReference type="Proteomes" id="UP000027180">
    <property type="component" value="Chromosome"/>
</dbReference>
<evidence type="ECO:0000313" key="3">
    <source>
        <dbReference type="Proteomes" id="UP000027180"/>
    </source>
</evidence>
<keyword evidence="1" id="KW-1133">Transmembrane helix</keyword>
<feature type="transmembrane region" description="Helical" evidence="1">
    <location>
        <begin position="28"/>
        <end position="47"/>
    </location>
</feature>
<evidence type="ECO:0000256" key="1">
    <source>
        <dbReference type="SAM" id="Phobius"/>
    </source>
</evidence>
<gene>
    <name evidence="2" type="ORF">IE4771_CH01161</name>
</gene>
<feature type="transmembrane region" description="Helical" evidence="1">
    <location>
        <begin position="59"/>
        <end position="86"/>
    </location>
</feature>
<keyword evidence="1" id="KW-0812">Transmembrane</keyword>
<feature type="transmembrane region" description="Helical" evidence="1">
    <location>
        <begin position="116"/>
        <end position="136"/>
    </location>
</feature>
<keyword evidence="1" id="KW-0472">Membrane</keyword>
<sequence>MVVLRFTFEGPRMDVQAEVDLPTQRQKWAWASAALLCVLASPTFLVLKTLAFMLGLEAFLLLFGAFLVVAVVGFLLGPVSVIWSGYIAVTEVILGLSEDHKYFLCCSSKNRFEAEIVSWVPVLMFPAGMTSCLLLARLMFWKSLTLRQMILVVAVSTVIAQGLLWYYEWQEVIVKCSAVQCNF</sequence>
<dbReference type="HOGENOM" id="CLU_1577259_0_0_5"/>
<dbReference type="KEGG" id="rei:IE4771_CH01161"/>
<reference evidence="2 3" key="1">
    <citation type="submission" date="2013-12" db="EMBL/GenBank/DDBJ databases">
        <title>Complete genome sequence of Rhizobium etli bv. mimosae IE4771.</title>
        <authorList>
            <person name="Bustos P."/>
            <person name="Santamaria R.I."/>
            <person name="Lozano L."/>
            <person name="Ormeno-Orrillo E."/>
            <person name="Rogel M.A."/>
            <person name="Romero D."/>
            <person name="Cevallos M.A."/>
            <person name="Martinez-Romero E."/>
            <person name="Gonzalez V."/>
        </authorList>
    </citation>
    <scope>NUCLEOTIDE SEQUENCE [LARGE SCALE GENOMIC DNA]</scope>
    <source>
        <strain evidence="2 3">IE4771</strain>
    </source>
</reference>
<evidence type="ECO:0000313" key="2">
    <source>
        <dbReference type="EMBL" id="AIC26312.1"/>
    </source>
</evidence>
<name>A0A060HXJ0_RHIET</name>
<feature type="transmembrane region" description="Helical" evidence="1">
    <location>
        <begin position="148"/>
        <end position="167"/>
    </location>
</feature>
<dbReference type="AlphaFoldDB" id="A0A060HXJ0"/>
<proteinExistence type="predicted"/>
<dbReference type="EMBL" id="CP006986">
    <property type="protein sequence ID" value="AIC26312.1"/>
    <property type="molecule type" value="Genomic_DNA"/>
</dbReference>
<accession>A0A060HXJ0</accession>